<accession>A0A9Q3JD31</accession>
<evidence type="ECO:0000313" key="2">
    <source>
        <dbReference type="EMBL" id="MBW0559629.1"/>
    </source>
</evidence>
<feature type="region of interest" description="Disordered" evidence="1">
    <location>
        <begin position="138"/>
        <end position="192"/>
    </location>
</feature>
<keyword evidence="3" id="KW-1185">Reference proteome</keyword>
<feature type="compositionally biased region" description="Basic and acidic residues" evidence="1">
    <location>
        <begin position="141"/>
        <end position="153"/>
    </location>
</feature>
<protein>
    <submittedName>
        <fullName evidence="2">Uncharacterized protein</fullName>
    </submittedName>
</protein>
<feature type="compositionally biased region" description="Basic and acidic residues" evidence="1">
    <location>
        <begin position="107"/>
        <end position="121"/>
    </location>
</feature>
<evidence type="ECO:0000313" key="3">
    <source>
        <dbReference type="Proteomes" id="UP000765509"/>
    </source>
</evidence>
<proteinExistence type="predicted"/>
<sequence length="226" mass="25879">MTTRRGSQYSTQSDEAGLRSRITPSKGKQKGKIPTETEFTHRSAISQRQVPEMPIVSEPELGLSIGNSNRYKLHSEGSDRPLHQPVQAVLHSVQGQALGKVSTNPPRSEERLEHPEKVPQQRRISEILQWMESIIIQTSNQKDKGLEQKKEGRSPSSFYQKATSQPTSLRREEEHKKQLEETIFPRLQGSNNTKIFHGKCLQHFQKLYEIKGKEGQRMRPPHCPKK</sequence>
<reference evidence="2" key="1">
    <citation type="submission" date="2021-03" db="EMBL/GenBank/DDBJ databases">
        <title>Draft genome sequence of rust myrtle Austropuccinia psidii MF-1, a brazilian biotype.</title>
        <authorList>
            <person name="Quecine M.C."/>
            <person name="Pachon D.M.R."/>
            <person name="Bonatelli M.L."/>
            <person name="Correr F.H."/>
            <person name="Franceschini L.M."/>
            <person name="Leite T.F."/>
            <person name="Margarido G.R.A."/>
            <person name="Almeida C.A."/>
            <person name="Ferrarezi J.A."/>
            <person name="Labate C.A."/>
        </authorList>
    </citation>
    <scope>NUCLEOTIDE SEQUENCE</scope>
    <source>
        <strain evidence="2">MF-1</strain>
    </source>
</reference>
<feature type="compositionally biased region" description="Polar residues" evidence="1">
    <location>
        <begin position="154"/>
        <end position="168"/>
    </location>
</feature>
<dbReference type="Proteomes" id="UP000765509">
    <property type="component" value="Unassembled WGS sequence"/>
</dbReference>
<comment type="caution">
    <text evidence="2">The sequence shown here is derived from an EMBL/GenBank/DDBJ whole genome shotgun (WGS) entry which is preliminary data.</text>
</comment>
<feature type="region of interest" description="Disordered" evidence="1">
    <location>
        <begin position="1"/>
        <end position="55"/>
    </location>
</feature>
<evidence type="ECO:0000256" key="1">
    <source>
        <dbReference type="SAM" id="MobiDB-lite"/>
    </source>
</evidence>
<dbReference type="AlphaFoldDB" id="A0A9Q3JD31"/>
<feature type="compositionally biased region" description="Polar residues" evidence="1">
    <location>
        <begin position="1"/>
        <end position="14"/>
    </location>
</feature>
<organism evidence="2 3">
    <name type="scientific">Austropuccinia psidii MF-1</name>
    <dbReference type="NCBI Taxonomy" id="1389203"/>
    <lineage>
        <taxon>Eukaryota</taxon>
        <taxon>Fungi</taxon>
        <taxon>Dikarya</taxon>
        <taxon>Basidiomycota</taxon>
        <taxon>Pucciniomycotina</taxon>
        <taxon>Pucciniomycetes</taxon>
        <taxon>Pucciniales</taxon>
        <taxon>Sphaerophragmiaceae</taxon>
        <taxon>Austropuccinia</taxon>
    </lineage>
</organism>
<feature type="compositionally biased region" description="Basic and acidic residues" evidence="1">
    <location>
        <begin position="169"/>
        <end position="180"/>
    </location>
</feature>
<dbReference type="EMBL" id="AVOT02068368">
    <property type="protein sequence ID" value="MBW0559629.1"/>
    <property type="molecule type" value="Genomic_DNA"/>
</dbReference>
<gene>
    <name evidence="2" type="ORF">O181_099344</name>
</gene>
<name>A0A9Q3JD31_9BASI</name>
<feature type="region of interest" description="Disordered" evidence="1">
    <location>
        <begin position="93"/>
        <end position="121"/>
    </location>
</feature>